<feature type="region of interest" description="Disordered" evidence="1">
    <location>
        <begin position="42"/>
        <end position="63"/>
    </location>
</feature>
<evidence type="ECO:0000313" key="3">
    <source>
        <dbReference type="EMBL" id="MBV4535538.1"/>
    </source>
</evidence>
<reference evidence="2" key="3">
    <citation type="submission" date="2020-07" db="EMBL/GenBank/DDBJ databases">
        <authorList>
            <person name="Lood C."/>
            <person name="Girard L."/>
        </authorList>
    </citation>
    <scope>NUCLEOTIDE SEQUENCE</scope>
    <source>
        <strain evidence="2">SWRI10</strain>
    </source>
</reference>
<evidence type="ECO:0000256" key="1">
    <source>
        <dbReference type="SAM" id="MobiDB-lite"/>
    </source>
</evidence>
<reference evidence="4" key="5">
    <citation type="submission" date="2021-07" db="EMBL/GenBank/DDBJ databases">
        <authorList>
            <person name="Wevar Oller A.L."/>
            <person name="Talano M.A."/>
            <person name="Torres Tejerizo G.A."/>
            <person name="Agostini E."/>
        </authorList>
    </citation>
    <scope>NUCLEOTIDE SEQUENCE</scope>
    <source>
        <strain evidence="4">AW4</strain>
    </source>
</reference>
<dbReference type="EMBL" id="JAHWXS010000018">
    <property type="protein sequence ID" value="MFK5735228.1"/>
    <property type="molecule type" value="Genomic_DNA"/>
</dbReference>
<name>A0A923JYA5_9PSED</name>
<dbReference type="RefSeq" id="WP_186556715.1">
    <property type="nucleotide sequence ID" value="NZ_JABWRE020000001.1"/>
</dbReference>
<reference evidence="4 5" key="1">
    <citation type="journal article" date="2012" name="Plant Soil">
        <title>Screening of plant growth-promoting traits in arsenic-resistant bacteria isolated from the rhizosphere of soybean plants from Argentinean agricultural soil.</title>
        <authorList>
            <person name="Wevar Oller A.L."/>
            <person name="Talano M.A."/>
            <person name="Agostini E."/>
        </authorList>
    </citation>
    <scope>NUCLEOTIDE SEQUENCE [LARGE SCALE GENOMIC DNA]</scope>
    <source>
        <strain evidence="4 5">AW4</strain>
    </source>
</reference>
<evidence type="ECO:0000313" key="4">
    <source>
        <dbReference type="EMBL" id="MFK5735228.1"/>
    </source>
</evidence>
<evidence type="ECO:0000313" key="2">
    <source>
        <dbReference type="EMBL" id="MBC3443213.1"/>
    </source>
</evidence>
<reference evidence="3" key="4">
    <citation type="submission" date="2021-06" db="EMBL/GenBank/DDBJ databases">
        <title>Updating the genus Pseudomonas: Description of 43 new species and partition of the Pseudomonas putida group.</title>
        <authorList>
            <person name="Girard L."/>
            <person name="Lood C."/>
            <person name="Vandamme P."/>
            <person name="Rokni-Zadeh H."/>
            <person name="Van Noort V."/>
            <person name="Hofte M."/>
            <person name="Lavigne R."/>
            <person name="De Mot R."/>
        </authorList>
    </citation>
    <scope>NUCLEOTIDE SEQUENCE</scope>
    <source>
        <strain evidence="3">SWRI10</strain>
    </source>
</reference>
<protein>
    <submittedName>
        <fullName evidence="2">Uncharacterized protein</fullName>
    </submittedName>
</protein>
<organism evidence="2">
    <name type="scientific">Pseudomonas urmiensis</name>
    <dbReference type="NCBI Taxonomy" id="2745493"/>
    <lineage>
        <taxon>Bacteria</taxon>
        <taxon>Pseudomonadati</taxon>
        <taxon>Pseudomonadota</taxon>
        <taxon>Gammaproteobacteria</taxon>
        <taxon>Pseudomonadales</taxon>
        <taxon>Pseudomonadaceae</taxon>
        <taxon>Pseudomonas</taxon>
    </lineage>
</organism>
<evidence type="ECO:0000313" key="5">
    <source>
        <dbReference type="Proteomes" id="UP001621534"/>
    </source>
</evidence>
<sequence>MRLISREPWWLKPPQPGQNEQDLHWGYLEIYADGSTKFVDERPSDQELAERKSCRNFPDPATP</sequence>
<gene>
    <name evidence="3" type="ORF">HU737_006055</name>
    <name evidence="2" type="ORF">HU737_21170</name>
    <name evidence="4" type="ORF">KW869_16965</name>
</gene>
<keyword evidence="5" id="KW-1185">Reference proteome</keyword>
<accession>A0A923JYA5</accession>
<comment type="caution">
    <text evidence="2">The sequence shown here is derived from an EMBL/GenBank/DDBJ whole genome shotgun (WGS) entry which is preliminary data.</text>
</comment>
<dbReference type="EMBL" id="JABWRE020000001">
    <property type="protein sequence ID" value="MBV4535538.1"/>
    <property type="molecule type" value="Genomic_DNA"/>
</dbReference>
<dbReference type="Proteomes" id="UP000599879">
    <property type="component" value="Unassembled WGS sequence"/>
</dbReference>
<proteinExistence type="predicted"/>
<dbReference type="EMBL" id="JABWRE010000021">
    <property type="protein sequence ID" value="MBC3443213.1"/>
    <property type="molecule type" value="Genomic_DNA"/>
</dbReference>
<dbReference type="AlphaFoldDB" id="A0A923JYA5"/>
<feature type="compositionally biased region" description="Basic and acidic residues" evidence="1">
    <location>
        <begin position="42"/>
        <end position="53"/>
    </location>
</feature>
<dbReference type="Proteomes" id="UP001621534">
    <property type="component" value="Unassembled WGS sequence"/>
</dbReference>
<reference evidence="2" key="2">
    <citation type="journal article" date="2020" name="Microorganisms">
        <title>Reliable Identification of Environmental Pseudomonas Isolates Using the rpoD Gene.</title>
        <authorList>
            <consortium name="The Broad Institute Genome Sequencing Platform"/>
            <person name="Girard L."/>
            <person name="Lood C."/>
            <person name="Rokni-Zadeh H."/>
            <person name="van Noort V."/>
            <person name="Lavigne R."/>
            <person name="De Mot R."/>
        </authorList>
    </citation>
    <scope>NUCLEOTIDE SEQUENCE</scope>
    <source>
        <strain evidence="2">SWRI10</strain>
    </source>
</reference>